<accession>A0A0A1XMJ7</accession>
<protein>
    <submittedName>
        <fullName evidence="1">Hydrocephalus-inducing protein</fullName>
    </submittedName>
</protein>
<organism evidence="1">
    <name type="scientific">Zeugodacus cucurbitae</name>
    <name type="common">Melon fruit fly</name>
    <name type="synonym">Bactrocera cucurbitae</name>
    <dbReference type="NCBI Taxonomy" id="28588"/>
    <lineage>
        <taxon>Eukaryota</taxon>
        <taxon>Metazoa</taxon>
        <taxon>Ecdysozoa</taxon>
        <taxon>Arthropoda</taxon>
        <taxon>Hexapoda</taxon>
        <taxon>Insecta</taxon>
        <taxon>Pterygota</taxon>
        <taxon>Neoptera</taxon>
        <taxon>Endopterygota</taxon>
        <taxon>Diptera</taxon>
        <taxon>Brachycera</taxon>
        <taxon>Muscomorpha</taxon>
        <taxon>Tephritoidea</taxon>
        <taxon>Tephritidae</taxon>
        <taxon>Zeugodacus</taxon>
        <taxon>Zeugodacus</taxon>
    </lineage>
</organism>
<proteinExistence type="predicted"/>
<sequence length="1919" mass="221390">MPKQNYCCSAKQYYSYMRNLVDTLIIVPRMIICKKLKKDELFIQTITIKNKGLYPRNMTYYTDSLLDTSIILPRYWEHTYLQPDEIFEIKVVIKPTAQSLHTKCRHVYIESAHPNITFEIPIVSKGMTQVCLPKSIDFPSTALDDIAYYDFVAYNPTKDAQTLLFKSSPKNIKITQGKNRIPHHDSIKILLTLKVNNLDTMQEVIKTRVEGVNLDIQIMHSPLINSFYMNTNLITFEALKYERETTRSFIICNESNEEKHFTTTFFSDPIQLADNPDYKSDVRQSQAYSIRSSSSFSMIHSPLANPCDLVAYKHFQIPNENFTIQGKSSLEIPVRFCPVTLAECDFKDEESSPHKVRTILFLTIGDEISMVRQLINFQGAIIGPEVEITPKEIYIRTVYMGEEHCAIIKVLNVDGKVNAIIKFKDVFNSDTAGAVVQPEEGYNLEPCQSGIFRISFFSKVIGAFVAKLRFKVKNGIMEEVNIRGHSLHARVKMFPDELDIGYVPFGIPCKRFILLVNPFMMPVALQFTVGEDGDETPLVLNVNDADGLPVITVKDYISAMIAMAEEEFDPYAYEGEQTVQLVSKSESLLSYRSVSTEQSTCSTYFEEEILENIPDFAFTIIRQLREARHLENKEVEECVVSATLDVLLKTNYFNSLKQFANYAQMDWNIIPFNPKEIYCDKEIIYLQPNAGKTVTVLLIPNRVGLFNRALNVRICPITEEEMNMKNVDLSWDLRDSFFVSSKMFTTKLWMEYACHLPIINFTQEISYESETTYIDDEVQCAMLFKNSFNVPGFFYYDVIPSDESGEMIFPENILKFFIPAFGQVVVHSTVIFHRLGKVKLSGLIKIVGNLNGSPFHIVANVKPVKIKVSTTRVYRRQRVLESTVEHIYITNDTPTVTRFTVRLKNYKHQYIEPLGATLSPEGQGTYVSIFSKFYDAETYHNTLLINVANCSIIEIPIIYVVEGSPLNLEPDIFKGHDCGTLMVNCFDEYESDVPRYLQEVKLTNNGKHRYCIYIDKLRNNVTKCAIELGHGHVTVSPKTLCLAPQSVGTLYITADSCEAGELFNEFRVRTIDQEHKLKVHTIRFIATATFVEPEIHWCQKAINMEYNRTHIFKEHPVLAIASLKNMVDVKCKVWLKSVGPFKIKNFFEQNFAKIINFPMQGLEQKDIIIALNKSAIRDEFCSTVDGRILCEANNKYQRSLQLKLKIRSPELRIMQPDMILFTRENASVTYVELRNISCLNAQYKWKKVEEKTTYVADYDDTYKFSLDILSEILRMLDIDGSDSDEDSIYKRNMTLRYQKYRCRMHKIEDPIGIVEIINEIINNLDLEHKRYITKADDQYDECLSAKRCSSGEFVRKTLDAVLYGLNLEDSYDISQESIEECDSDRTIHFIEKSGHIAKFKTAQCALFLPPVKPGYAKTAVFVLDTVGSCPQQFDITLINLERVMQFSSESVYLGIQPWYELFRQSVRIINVTQYPITVSISHKTVVDKNQRLSQGYAKIIGEKTFDICKFKSKLLTVEGLMGFSEQFTHDILVNANKSEEQIIHFRGQGIMPIIEVTTKLARPEQDMVEVLMEYELLQSIYYFEVFKSITEYDEDLPAPREEDNVSMLTTKYSISSLQTGSTKSTTSSREARFYHMMRSYVIVNNNAELPHASVLEQLIETQKFLRQLRENPKLVLLLRKVHQEYLKMLSNYGESMPINLKHFTTQPLPFHQQGFILNMNVLVLGQLRKFTIDLHFHGPGKLIASVRTEVKIPGLYVDFEVRKSEDHDYLFFAAEKKSPSLFGKRYRNMYERVIDAETDPKVKHAHSFDFDKTEHHTRLEVGAKERKELQNYYNSLNKSVYEDQKHHFTLCKIFSNSKTNYYSGEAQLVLLIKPEAKFYEEGQMLEDYLYIDLHLGPTLPILLRGIISKQYRKQNDANK</sequence>
<gene>
    <name evidence="1" type="primary">Hydin</name>
    <name evidence="1" type="ORF">g.4673</name>
</gene>
<evidence type="ECO:0000313" key="1">
    <source>
        <dbReference type="EMBL" id="JAD12095.1"/>
    </source>
</evidence>
<dbReference type="EMBL" id="GBXI01002197">
    <property type="protein sequence ID" value="JAD12095.1"/>
    <property type="molecule type" value="Transcribed_RNA"/>
</dbReference>
<dbReference type="InterPro" id="IPR013783">
    <property type="entry name" value="Ig-like_fold"/>
</dbReference>
<name>A0A0A1XMJ7_ZEUCU</name>
<reference evidence="1" key="1">
    <citation type="submission" date="2014-11" db="EMBL/GenBank/DDBJ databases">
        <authorList>
            <person name="Geib S."/>
        </authorList>
    </citation>
    <scope>NUCLEOTIDE SEQUENCE</scope>
</reference>
<dbReference type="Gene3D" id="2.60.40.10">
    <property type="entry name" value="Immunoglobulins"/>
    <property type="match status" value="1"/>
</dbReference>
<reference evidence="1" key="2">
    <citation type="journal article" date="2015" name="Gigascience">
        <title>Reconstructing a comprehensive transcriptome assembly of a white-pupal translocated strain of the pest fruit fly Bactrocera cucurbitae.</title>
        <authorList>
            <person name="Sim S.B."/>
            <person name="Calla B."/>
            <person name="Hall B."/>
            <person name="DeRego T."/>
            <person name="Geib S.M."/>
        </authorList>
    </citation>
    <scope>NUCLEOTIDE SEQUENCE</scope>
</reference>